<protein>
    <submittedName>
        <fullName evidence="2">Uncharacterized protein</fullName>
    </submittedName>
</protein>
<sequence>MVEKIMREFGLMKWLDQGCRKEASAQQTMNLWVPCLVRRPVPSSKQKREKAQSSISVSTEGKRKGHSLFPSGRASKRLHHVKLQASDWLQGTLEEEQ</sequence>
<name>A0ABQ4YHG1_9ASTR</name>
<keyword evidence="3" id="KW-1185">Reference proteome</keyword>
<reference evidence="2" key="1">
    <citation type="journal article" date="2022" name="Int. J. Mol. Sci.">
        <title>Draft Genome of Tanacetum Coccineum: Genomic Comparison of Closely Related Tanacetum-Family Plants.</title>
        <authorList>
            <person name="Yamashiro T."/>
            <person name="Shiraishi A."/>
            <person name="Nakayama K."/>
            <person name="Satake H."/>
        </authorList>
    </citation>
    <scope>NUCLEOTIDE SEQUENCE</scope>
</reference>
<dbReference type="EMBL" id="BQNB010010371">
    <property type="protein sequence ID" value="GJS76387.1"/>
    <property type="molecule type" value="Genomic_DNA"/>
</dbReference>
<feature type="region of interest" description="Disordered" evidence="1">
    <location>
        <begin position="41"/>
        <end position="76"/>
    </location>
</feature>
<evidence type="ECO:0000313" key="3">
    <source>
        <dbReference type="Proteomes" id="UP001151760"/>
    </source>
</evidence>
<accession>A0ABQ4YHG1</accession>
<dbReference type="Proteomes" id="UP001151760">
    <property type="component" value="Unassembled WGS sequence"/>
</dbReference>
<gene>
    <name evidence="2" type="ORF">Tco_0726268</name>
</gene>
<proteinExistence type="predicted"/>
<comment type="caution">
    <text evidence="2">The sequence shown here is derived from an EMBL/GenBank/DDBJ whole genome shotgun (WGS) entry which is preliminary data.</text>
</comment>
<reference evidence="2" key="2">
    <citation type="submission" date="2022-01" db="EMBL/GenBank/DDBJ databases">
        <authorList>
            <person name="Yamashiro T."/>
            <person name="Shiraishi A."/>
            <person name="Satake H."/>
            <person name="Nakayama K."/>
        </authorList>
    </citation>
    <scope>NUCLEOTIDE SEQUENCE</scope>
</reference>
<evidence type="ECO:0000256" key="1">
    <source>
        <dbReference type="SAM" id="MobiDB-lite"/>
    </source>
</evidence>
<organism evidence="2 3">
    <name type="scientific">Tanacetum coccineum</name>
    <dbReference type="NCBI Taxonomy" id="301880"/>
    <lineage>
        <taxon>Eukaryota</taxon>
        <taxon>Viridiplantae</taxon>
        <taxon>Streptophyta</taxon>
        <taxon>Embryophyta</taxon>
        <taxon>Tracheophyta</taxon>
        <taxon>Spermatophyta</taxon>
        <taxon>Magnoliopsida</taxon>
        <taxon>eudicotyledons</taxon>
        <taxon>Gunneridae</taxon>
        <taxon>Pentapetalae</taxon>
        <taxon>asterids</taxon>
        <taxon>campanulids</taxon>
        <taxon>Asterales</taxon>
        <taxon>Asteraceae</taxon>
        <taxon>Asteroideae</taxon>
        <taxon>Anthemideae</taxon>
        <taxon>Anthemidinae</taxon>
        <taxon>Tanacetum</taxon>
    </lineage>
</organism>
<evidence type="ECO:0000313" key="2">
    <source>
        <dbReference type="EMBL" id="GJS76387.1"/>
    </source>
</evidence>